<dbReference type="PATRIC" id="fig|52689.4.peg.1076"/>
<dbReference type="GO" id="GO:0016491">
    <property type="term" value="F:oxidoreductase activity"/>
    <property type="evidence" value="ECO:0007669"/>
    <property type="project" value="InterPro"/>
</dbReference>
<keyword evidence="3" id="KW-1185">Reference proteome</keyword>
<dbReference type="AlphaFoldDB" id="A0A0L6U0F6"/>
<dbReference type="Pfam" id="PF00881">
    <property type="entry name" value="Nitroreductase"/>
    <property type="match status" value="2"/>
</dbReference>
<dbReference type="InterPro" id="IPR050627">
    <property type="entry name" value="Nitroreductase/BluB"/>
</dbReference>
<dbReference type="EMBL" id="LGYO01000022">
    <property type="protein sequence ID" value="KNZ41822.1"/>
    <property type="molecule type" value="Genomic_DNA"/>
</dbReference>
<dbReference type="SUPFAM" id="SSF55469">
    <property type="entry name" value="FMN-dependent nitroreductase-like"/>
    <property type="match status" value="1"/>
</dbReference>
<dbReference type="OrthoDB" id="9783470at2"/>
<dbReference type="Gene3D" id="3.40.109.10">
    <property type="entry name" value="NADH Oxidase"/>
    <property type="match status" value="1"/>
</dbReference>
<reference evidence="3" key="1">
    <citation type="submission" date="2015-07" db="EMBL/GenBank/DDBJ databases">
        <title>Draft genome sequence of Acetobacterium bakii DSM 8293, a potential psychrophilic chemical producer through syngas fermentation.</title>
        <authorList>
            <person name="Song Y."/>
            <person name="Hwang S."/>
            <person name="Cho B.-K."/>
        </authorList>
    </citation>
    <scope>NUCLEOTIDE SEQUENCE [LARGE SCALE GENOMIC DNA]</scope>
    <source>
        <strain evidence="3">DSM 8239</strain>
    </source>
</reference>
<feature type="domain" description="Nitroreductase" evidence="1">
    <location>
        <begin position="79"/>
        <end position="145"/>
    </location>
</feature>
<comment type="caution">
    <text evidence="2">The sequence shown here is derived from an EMBL/GenBank/DDBJ whole genome shotgun (WGS) entry which is preliminary data.</text>
</comment>
<proteinExistence type="predicted"/>
<dbReference type="CDD" id="cd02150">
    <property type="entry name" value="nitroreductase"/>
    <property type="match status" value="1"/>
</dbReference>
<dbReference type="InterPro" id="IPR029479">
    <property type="entry name" value="Nitroreductase"/>
</dbReference>
<feature type="domain" description="Nitroreductase" evidence="1">
    <location>
        <begin position="5"/>
        <end position="58"/>
    </location>
</feature>
<name>A0A0L6U0F6_9FIRM</name>
<dbReference type="InterPro" id="IPR000415">
    <property type="entry name" value="Nitroreductase-like"/>
</dbReference>
<accession>A0A0L6U0F6</accession>
<evidence type="ECO:0000259" key="1">
    <source>
        <dbReference type="Pfam" id="PF00881"/>
    </source>
</evidence>
<dbReference type="RefSeq" id="WP_050740125.1">
    <property type="nucleotide sequence ID" value="NZ_LGYO01000022.1"/>
</dbReference>
<sequence length="166" mass="18970">MNNIFKRQSIRKYLDKPVEKEKIELLLKAGMQAPSAANQQPWEFLVITDKEKLQALSEMSPYAKPLADCGVAFVLLGNLETAHFPQYWQQDMAAAAENILLEATDLDLGGVWLGVAPENDRMNHITRVCELPDNIKPFCLLSIGYPDEQRTIIERYDASRVHYEKY</sequence>
<dbReference type="STRING" id="52689.AKG39_09345"/>
<dbReference type="PANTHER" id="PTHR23026:SF123">
    <property type="entry name" value="NAD(P)H NITROREDUCTASE RV3131-RELATED"/>
    <property type="match status" value="1"/>
</dbReference>
<organism evidence="2 3">
    <name type="scientific">Acetobacterium bakii</name>
    <dbReference type="NCBI Taxonomy" id="52689"/>
    <lineage>
        <taxon>Bacteria</taxon>
        <taxon>Bacillati</taxon>
        <taxon>Bacillota</taxon>
        <taxon>Clostridia</taxon>
        <taxon>Eubacteriales</taxon>
        <taxon>Eubacteriaceae</taxon>
        <taxon>Acetobacterium</taxon>
    </lineage>
</organism>
<evidence type="ECO:0000313" key="3">
    <source>
        <dbReference type="Proteomes" id="UP000036873"/>
    </source>
</evidence>
<dbReference type="PANTHER" id="PTHR23026">
    <property type="entry name" value="NADPH NITROREDUCTASE"/>
    <property type="match status" value="1"/>
</dbReference>
<evidence type="ECO:0000313" key="2">
    <source>
        <dbReference type="EMBL" id="KNZ41822.1"/>
    </source>
</evidence>
<dbReference type="Proteomes" id="UP000036873">
    <property type="component" value="Unassembled WGS sequence"/>
</dbReference>
<gene>
    <name evidence="2" type="ORF">AKG39_09345</name>
</gene>
<protein>
    <submittedName>
        <fullName evidence="2">Nitroreductase</fullName>
    </submittedName>
</protein>